<organism evidence="11 12">
    <name type="scientific">Nocardioides pini</name>
    <dbReference type="NCBI Taxonomy" id="2975053"/>
    <lineage>
        <taxon>Bacteria</taxon>
        <taxon>Bacillati</taxon>
        <taxon>Actinomycetota</taxon>
        <taxon>Actinomycetes</taxon>
        <taxon>Propionibacteriales</taxon>
        <taxon>Nocardioidaceae</taxon>
        <taxon>Nocardioides</taxon>
    </lineage>
</organism>
<evidence type="ECO:0000256" key="4">
    <source>
        <dbReference type="ARBA" id="ARBA00022679"/>
    </source>
</evidence>
<keyword evidence="4 11" id="KW-0808">Transferase</keyword>
<comment type="similarity">
    <text evidence="8">Belongs to the glycosyltransferase 2 family. CrtQ subfamily.</text>
</comment>
<evidence type="ECO:0000256" key="9">
    <source>
        <dbReference type="ARBA" id="ARBA00040345"/>
    </source>
</evidence>
<keyword evidence="2" id="KW-1003">Cell membrane</keyword>
<protein>
    <recommendedName>
        <fullName evidence="9">4,4'-diaponeurosporenoate glycosyltransferase</fullName>
    </recommendedName>
</protein>
<evidence type="ECO:0000256" key="7">
    <source>
        <dbReference type="ARBA" id="ARBA00037904"/>
    </source>
</evidence>
<evidence type="ECO:0000313" key="12">
    <source>
        <dbReference type="Proteomes" id="UP001074726"/>
    </source>
</evidence>
<dbReference type="InterPro" id="IPR029044">
    <property type="entry name" value="Nucleotide-diphossugar_trans"/>
</dbReference>
<keyword evidence="5" id="KW-0472">Membrane</keyword>
<dbReference type="EMBL" id="JAPPUX010000002">
    <property type="protein sequence ID" value="MCY4726447.1"/>
    <property type="molecule type" value="Genomic_DNA"/>
</dbReference>
<dbReference type="PANTHER" id="PTHR43646:SF2">
    <property type="entry name" value="GLYCOSYLTRANSFERASE 2-LIKE DOMAIN-CONTAINING PROTEIN"/>
    <property type="match status" value="1"/>
</dbReference>
<evidence type="ECO:0000256" key="2">
    <source>
        <dbReference type="ARBA" id="ARBA00022475"/>
    </source>
</evidence>
<evidence type="ECO:0000259" key="10">
    <source>
        <dbReference type="Pfam" id="PF00535"/>
    </source>
</evidence>
<dbReference type="Proteomes" id="UP001074726">
    <property type="component" value="Unassembled WGS sequence"/>
</dbReference>
<dbReference type="GO" id="GO:0016757">
    <property type="term" value="F:glycosyltransferase activity"/>
    <property type="evidence" value="ECO:0007669"/>
    <property type="project" value="UniProtKB-KW"/>
</dbReference>
<evidence type="ECO:0000256" key="6">
    <source>
        <dbReference type="ARBA" id="ARBA00037281"/>
    </source>
</evidence>
<evidence type="ECO:0000256" key="8">
    <source>
        <dbReference type="ARBA" id="ARBA00038120"/>
    </source>
</evidence>
<gene>
    <name evidence="11" type="ORF">NYO98_09165</name>
</gene>
<comment type="caution">
    <text evidence="11">The sequence shown here is derived from an EMBL/GenBank/DDBJ whole genome shotgun (WGS) entry which is preliminary data.</text>
</comment>
<dbReference type="Gene3D" id="3.90.550.10">
    <property type="entry name" value="Spore Coat Polysaccharide Biosynthesis Protein SpsA, Chain A"/>
    <property type="match status" value="1"/>
</dbReference>
<reference evidence="11" key="1">
    <citation type="submission" date="2022-08" db="EMBL/GenBank/DDBJ databases">
        <title>Genome sequencing of Nocardioides sp. STR2.</title>
        <authorList>
            <person name="So Y."/>
        </authorList>
    </citation>
    <scope>NUCLEOTIDE SEQUENCE</scope>
    <source>
        <strain evidence="11">STR2</strain>
    </source>
</reference>
<comment type="function">
    <text evidence="6">Catalyzes the glycosylation of 4,4'-diaponeurosporenoate, i.e. the esterification of glucose at the C1'' position with the carboxyl group of 4,4'-diaponeurosporenic acid, to form glycosyl-4,4'-diaponeurosporenoate. This is a step in the biosynthesis of staphyloxanthin, an orange pigment present in most staphylococci strains.</text>
</comment>
<evidence type="ECO:0000256" key="3">
    <source>
        <dbReference type="ARBA" id="ARBA00022676"/>
    </source>
</evidence>
<dbReference type="RefSeq" id="WP_268111315.1">
    <property type="nucleotide sequence ID" value="NZ_JAPPUX010000002.1"/>
</dbReference>
<keyword evidence="12" id="KW-1185">Reference proteome</keyword>
<dbReference type="InterPro" id="IPR001173">
    <property type="entry name" value="Glyco_trans_2-like"/>
</dbReference>
<accession>A0ABT4CF06</accession>
<comment type="pathway">
    <text evidence="7">Carotenoid biosynthesis; staphyloxanthin biosynthesis; staphyloxanthin from farnesyl diphosphate: step 4/5.</text>
</comment>
<dbReference type="PANTHER" id="PTHR43646">
    <property type="entry name" value="GLYCOSYLTRANSFERASE"/>
    <property type="match status" value="1"/>
</dbReference>
<proteinExistence type="inferred from homology"/>
<evidence type="ECO:0000256" key="5">
    <source>
        <dbReference type="ARBA" id="ARBA00023136"/>
    </source>
</evidence>
<comment type="subcellular location">
    <subcellularLocation>
        <location evidence="1">Cell membrane</location>
    </subcellularLocation>
</comment>
<dbReference type="Pfam" id="PF00535">
    <property type="entry name" value="Glycos_transf_2"/>
    <property type="match status" value="1"/>
</dbReference>
<feature type="domain" description="Glycosyltransferase 2-like" evidence="10">
    <location>
        <begin position="9"/>
        <end position="143"/>
    </location>
</feature>
<keyword evidence="3 11" id="KW-0328">Glycosyltransferase</keyword>
<evidence type="ECO:0000256" key="1">
    <source>
        <dbReference type="ARBA" id="ARBA00004236"/>
    </source>
</evidence>
<name>A0ABT4CF06_9ACTN</name>
<dbReference type="SUPFAM" id="SSF53448">
    <property type="entry name" value="Nucleotide-diphospho-sugar transferases"/>
    <property type="match status" value="1"/>
</dbReference>
<sequence length="232" mass="23759">MTPPDALAVVVPARDEELLLPACLDAVAAAVAELGSAYPHLPVQVLVVLDACRDGSAQVVREREGVVAVTTLAGSVGVARSEGVEAAATWAAGTGRRSLWIASTDADSVVPRHWLTSHLGWAAGGLGLVVGTVEPRPGDLSAAALSAWHRRHTTADGHDHVHGANLGFTLDAYRTAGGFPLLPTHEDVGLVTAMREAGVPSLATGAVPVVTSGRRTGRAPGGFAHYLDELGA</sequence>
<evidence type="ECO:0000313" key="11">
    <source>
        <dbReference type="EMBL" id="MCY4726447.1"/>
    </source>
</evidence>